<gene>
    <name evidence="3" type="ORF">C7440_3590</name>
</gene>
<evidence type="ECO:0000259" key="2">
    <source>
        <dbReference type="Pfam" id="PF00857"/>
    </source>
</evidence>
<dbReference type="InterPro" id="IPR036380">
    <property type="entry name" value="Isochorismatase-like_sf"/>
</dbReference>
<keyword evidence="1 3" id="KW-0378">Hydrolase</keyword>
<dbReference type="RefSeq" id="WP_116519418.1">
    <property type="nucleotide sequence ID" value="NZ_JACCEX010000003.1"/>
</dbReference>
<evidence type="ECO:0000256" key="1">
    <source>
        <dbReference type="ARBA" id="ARBA00022801"/>
    </source>
</evidence>
<keyword evidence="4" id="KW-1185">Reference proteome</keyword>
<comment type="caution">
    <text evidence="3">The sequence shown here is derived from an EMBL/GenBank/DDBJ whole genome shotgun (WGS) entry which is preliminary data.</text>
</comment>
<dbReference type="GO" id="GO:0016787">
    <property type="term" value="F:hydrolase activity"/>
    <property type="evidence" value="ECO:0007669"/>
    <property type="project" value="UniProtKB-KW"/>
</dbReference>
<reference evidence="3 4" key="1">
    <citation type="submission" date="2018-04" db="EMBL/GenBank/DDBJ databases">
        <title>Genomic Encyclopedia of Type Strains, Phase IV (KMG-IV): sequencing the most valuable type-strain genomes for metagenomic binning, comparative biology and taxonomic classification.</title>
        <authorList>
            <person name="Goeker M."/>
        </authorList>
    </citation>
    <scope>NUCLEOTIDE SEQUENCE [LARGE SCALE GENOMIC DNA]</scope>
    <source>
        <strain evidence="3 4">DSM 10065</strain>
    </source>
</reference>
<evidence type="ECO:0000313" key="3">
    <source>
        <dbReference type="EMBL" id="PVY60553.1"/>
    </source>
</evidence>
<dbReference type="SUPFAM" id="SSF52499">
    <property type="entry name" value="Isochorismatase-like hydrolases"/>
    <property type="match status" value="1"/>
</dbReference>
<evidence type="ECO:0000313" key="4">
    <source>
        <dbReference type="Proteomes" id="UP000246145"/>
    </source>
</evidence>
<dbReference type="Proteomes" id="UP000246145">
    <property type="component" value="Unassembled WGS sequence"/>
</dbReference>
<dbReference type="Gene3D" id="3.40.50.850">
    <property type="entry name" value="Isochorismatase-like"/>
    <property type="match status" value="1"/>
</dbReference>
<accession>A0A2U1CI31</accession>
<protein>
    <submittedName>
        <fullName evidence="3">Ureidoacrylate peracid hydrolase</fullName>
    </submittedName>
</protein>
<feature type="domain" description="Isochorismatase-like" evidence="2">
    <location>
        <begin position="24"/>
        <end position="220"/>
    </location>
</feature>
<sequence length="228" mass="25207">MPRTSDTRVLQARPEPFTLNPQRCAIIVNDMQNAFCSPGGYLERIGFDIGGASKVIEAVSRVFDTARSAGIPIFHFQNGFARDLSDIPENSPWWFKSPAMRHFRQHPGLAEPILVEGSWDFAIVDELAPRPGEVVIHKSRPSCFAGTLLDNHLRARGIDTVCVVGIASNVGVEWTLREAVSKEYFAILVRDATMPAGPDEVQRTVEHNVENFIGWTTTSAEFAAALSR</sequence>
<dbReference type="OrthoDB" id="5360912at2"/>
<dbReference type="AlphaFoldDB" id="A0A2U1CI31"/>
<proteinExistence type="predicted"/>
<organism evidence="3 4">
    <name type="scientific">Pusillimonas noertemannii</name>
    <dbReference type="NCBI Taxonomy" id="305977"/>
    <lineage>
        <taxon>Bacteria</taxon>
        <taxon>Pseudomonadati</taxon>
        <taxon>Pseudomonadota</taxon>
        <taxon>Betaproteobacteria</taxon>
        <taxon>Burkholderiales</taxon>
        <taxon>Alcaligenaceae</taxon>
        <taxon>Pusillimonas</taxon>
    </lineage>
</organism>
<dbReference type="Pfam" id="PF00857">
    <property type="entry name" value="Isochorismatase"/>
    <property type="match status" value="1"/>
</dbReference>
<dbReference type="STRING" id="1231391.GCA_000308195_01915"/>
<dbReference type="PANTHER" id="PTHR43540:SF6">
    <property type="entry name" value="ISOCHORISMATASE-LIKE DOMAIN-CONTAINING PROTEIN"/>
    <property type="match status" value="1"/>
</dbReference>
<dbReference type="PANTHER" id="PTHR43540">
    <property type="entry name" value="PEROXYUREIDOACRYLATE/UREIDOACRYLATE AMIDOHYDROLASE-RELATED"/>
    <property type="match status" value="1"/>
</dbReference>
<dbReference type="InterPro" id="IPR050272">
    <property type="entry name" value="Isochorismatase-like_hydrls"/>
</dbReference>
<dbReference type="InterPro" id="IPR000868">
    <property type="entry name" value="Isochorismatase-like_dom"/>
</dbReference>
<dbReference type="CDD" id="cd00431">
    <property type="entry name" value="cysteine_hydrolases"/>
    <property type="match status" value="1"/>
</dbReference>
<name>A0A2U1CI31_9BURK</name>
<dbReference type="EMBL" id="QEKO01000008">
    <property type="protein sequence ID" value="PVY60553.1"/>
    <property type="molecule type" value="Genomic_DNA"/>
</dbReference>